<dbReference type="OrthoDB" id="8173690at2"/>
<gene>
    <name evidence="13" type="ORF">CAL65_09665</name>
</gene>
<evidence type="ECO:0000256" key="10">
    <source>
        <dbReference type="ARBA" id="ARBA00023237"/>
    </source>
</evidence>
<keyword evidence="9" id="KW-0472">Membrane</keyword>
<dbReference type="InterPro" id="IPR023614">
    <property type="entry name" value="Porin_dom_sf"/>
</dbReference>
<evidence type="ECO:0000256" key="1">
    <source>
        <dbReference type="ARBA" id="ARBA00004571"/>
    </source>
</evidence>
<evidence type="ECO:0000256" key="4">
    <source>
        <dbReference type="ARBA" id="ARBA00022452"/>
    </source>
</evidence>
<evidence type="ECO:0000313" key="14">
    <source>
        <dbReference type="Proteomes" id="UP000256763"/>
    </source>
</evidence>
<protein>
    <recommendedName>
        <fullName evidence="12">Porin domain-containing protein</fullName>
    </recommendedName>
</protein>
<feature type="signal peptide" evidence="11">
    <location>
        <begin position="1"/>
        <end position="26"/>
    </location>
</feature>
<proteinExistence type="predicted"/>
<dbReference type="GO" id="GO:0009279">
    <property type="term" value="C:cell outer membrane"/>
    <property type="evidence" value="ECO:0007669"/>
    <property type="project" value="UniProtKB-SubCell"/>
</dbReference>
<keyword evidence="8" id="KW-0626">Porin</keyword>
<feature type="chain" id="PRO_5017828075" description="Porin domain-containing protein" evidence="11">
    <location>
        <begin position="27"/>
        <end position="340"/>
    </location>
</feature>
<evidence type="ECO:0000256" key="6">
    <source>
        <dbReference type="ARBA" id="ARBA00022729"/>
    </source>
</evidence>
<dbReference type="Gene3D" id="2.40.160.10">
    <property type="entry name" value="Porin"/>
    <property type="match status" value="1"/>
</dbReference>
<keyword evidence="10" id="KW-0998">Cell outer membrane</keyword>
<keyword evidence="3" id="KW-0813">Transport</keyword>
<organism evidence="13 14">
    <name type="scientific">Alkalilimnicola ehrlichii</name>
    <dbReference type="NCBI Taxonomy" id="351052"/>
    <lineage>
        <taxon>Bacteria</taxon>
        <taxon>Pseudomonadati</taxon>
        <taxon>Pseudomonadota</taxon>
        <taxon>Gammaproteobacteria</taxon>
        <taxon>Chromatiales</taxon>
        <taxon>Ectothiorhodospiraceae</taxon>
        <taxon>Alkalilimnicola</taxon>
    </lineage>
</organism>
<name>A0A3E0WUX8_9GAMM</name>
<dbReference type="GO" id="GO:0015288">
    <property type="term" value="F:porin activity"/>
    <property type="evidence" value="ECO:0007669"/>
    <property type="project" value="UniProtKB-KW"/>
</dbReference>
<dbReference type="PANTHER" id="PTHR34501:SF9">
    <property type="entry name" value="MAJOR OUTER MEMBRANE PROTEIN P.IA"/>
    <property type="match status" value="1"/>
</dbReference>
<dbReference type="Proteomes" id="UP000256763">
    <property type="component" value="Unassembled WGS sequence"/>
</dbReference>
<comment type="caution">
    <text evidence="13">The sequence shown here is derived from an EMBL/GenBank/DDBJ whole genome shotgun (WGS) entry which is preliminary data.</text>
</comment>
<reference evidence="14" key="1">
    <citation type="submission" date="2017-05" db="EMBL/GenBank/DDBJ databases">
        <authorList>
            <person name="Sharma S."/>
            <person name="Sidhu C."/>
            <person name="Pinnaka A.K."/>
        </authorList>
    </citation>
    <scope>NUCLEOTIDE SEQUENCE [LARGE SCALE GENOMIC DNA]</scope>
    <source>
        <strain evidence="14">AK93</strain>
    </source>
</reference>
<dbReference type="InterPro" id="IPR050298">
    <property type="entry name" value="Gram-neg_bact_OMP"/>
</dbReference>
<comment type="subcellular location">
    <subcellularLocation>
        <location evidence="1">Cell outer membrane</location>
        <topology evidence="1">Multi-pass membrane protein</topology>
    </subcellularLocation>
</comment>
<keyword evidence="4" id="KW-1134">Transmembrane beta strand</keyword>
<evidence type="ECO:0000256" key="7">
    <source>
        <dbReference type="ARBA" id="ARBA00023065"/>
    </source>
</evidence>
<sequence length="340" mass="35911">MKTQQRTSLLIATALFASLFPLTGQAAQILGERLEVYGLLRLSLDYAEPDDDASDSESSLSSNASRFGFRGAIPIEGSALTGLWQIERQLDISGESADIGQRETFVGLRGSFGTVRAGLLDNPYRVAGIRGTLFTGTAADPQAIIGRSSDNAAHLNTRESGSIGWNAEFLGSRLAAQLGGIGEEESVSASIGRAFGWADFTAAYRRDDNVDNAYRLTAVFTPGAVRVGLLFEHMDSDYAGFDRQTYGAHAQYAFGKATSLGIQWLHAAESDVGDDKADHIGLVLSHRLAPQLSVYLAGATTLNGENAHYAVGGFGHGNPVGGGVGDNSPRILSAGTVFAF</sequence>
<dbReference type="SUPFAM" id="SSF56935">
    <property type="entry name" value="Porins"/>
    <property type="match status" value="1"/>
</dbReference>
<evidence type="ECO:0000256" key="9">
    <source>
        <dbReference type="ARBA" id="ARBA00023136"/>
    </source>
</evidence>
<dbReference type="Pfam" id="PF13609">
    <property type="entry name" value="Porin_4"/>
    <property type="match status" value="1"/>
</dbReference>
<dbReference type="GO" id="GO:0006811">
    <property type="term" value="P:monoatomic ion transport"/>
    <property type="evidence" value="ECO:0007669"/>
    <property type="project" value="UniProtKB-KW"/>
</dbReference>
<dbReference type="InterPro" id="IPR033900">
    <property type="entry name" value="Gram_neg_porin_domain"/>
</dbReference>
<dbReference type="RefSeq" id="WP_116302049.1">
    <property type="nucleotide sequence ID" value="NZ_NFZV01000008.1"/>
</dbReference>
<evidence type="ECO:0000313" key="13">
    <source>
        <dbReference type="EMBL" id="RFA36792.1"/>
    </source>
</evidence>
<evidence type="ECO:0000256" key="5">
    <source>
        <dbReference type="ARBA" id="ARBA00022692"/>
    </source>
</evidence>
<accession>A0A3E0WUX8</accession>
<keyword evidence="5" id="KW-0812">Transmembrane</keyword>
<keyword evidence="6 11" id="KW-0732">Signal</keyword>
<dbReference type="EMBL" id="NFZW01000008">
    <property type="protein sequence ID" value="RFA36792.1"/>
    <property type="molecule type" value="Genomic_DNA"/>
</dbReference>
<dbReference type="GO" id="GO:0046930">
    <property type="term" value="C:pore complex"/>
    <property type="evidence" value="ECO:0007669"/>
    <property type="project" value="UniProtKB-KW"/>
</dbReference>
<feature type="domain" description="Porin" evidence="12">
    <location>
        <begin position="24"/>
        <end position="303"/>
    </location>
</feature>
<dbReference type="PANTHER" id="PTHR34501">
    <property type="entry name" value="PROTEIN YDDL-RELATED"/>
    <property type="match status" value="1"/>
</dbReference>
<evidence type="ECO:0000256" key="11">
    <source>
        <dbReference type="SAM" id="SignalP"/>
    </source>
</evidence>
<keyword evidence="14" id="KW-1185">Reference proteome</keyword>
<evidence type="ECO:0000259" key="12">
    <source>
        <dbReference type="Pfam" id="PF13609"/>
    </source>
</evidence>
<evidence type="ECO:0000256" key="3">
    <source>
        <dbReference type="ARBA" id="ARBA00022448"/>
    </source>
</evidence>
<dbReference type="AlphaFoldDB" id="A0A3E0WUX8"/>
<evidence type="ECO:0000256" key="2">
    <source>
        <dbReference type="ARBA" id="ARBA00011233"/>
    </source>
</evidence>
<evidence type="ECO:0000256" key="8">
    <source>
        <dbReference type="ARBA" id="ARBA00023114"/>
    </source>
</evidence>
<comment type="subunit">
    <text evidence="2">Homotrimer.</text>
</comment>
<keyword evidence="7" id="KW-0406">Ion transport</keyword>